<evidence type="ECO:0000313" key="1">
    <source>
        <dbReference type="EMBL" id="SIS03877.1"/>
    </source>
</evidence>
<evidence type="ECO:0000313" key="2">
    <source>
        <dbReference type="Proteomes" id="UP000185829"/>
    </source>
</evidence>
<protein>
    <submittedName>
        <fullName evidence="1">Uncharacterized protein</fullName>
    </submittedName>
</protein>
<accession>A0A9X8RDW3</accession>
<gene>
    <name evidence="1" type="ORF">SAMN05878482_11052</name>
</gene>
<dbReference type="EMBL" id="FTMX01000010">
    <property type="protein sequence ID" value="SIS03877.1"/>
    <property type="molecule type" value="Genomic_DNA"/>
</dbReference>
<dbReference type="RefSeq" id="WP_076371960.1">
    <property type="nucleotide sequence ID" value="NZ_FTMX01000010.1"/>
</dbReference>
<reference evidence="1 2" key="1">
    <citation type="submission" date="2017-01" db="EMBL/GenBank/DDBJ databases">
        <authorList>
            <person name="Varghese N."/>
            <person name="Submissions S."/>
        </authorList>
    </citation>
    <scope>NUCLEOTIDE SEQUENCE [LARGE SCALE GENOMIC DNA]</scope>
    <source>
        <strain evidence="1 2">RUG2-6</strain>
    </source>
</reference>
<comment type="caution">
    <text evidence="1">The sequence shown here is derived from an EMBL/GenBank/DDBJ whole genome shotgun (WGS) entry which is preliminary data.</text>
</comment>
<sequence>MLVDMEETLHLTDHSFINVCNEKFGINRGVYNTIDAWFYKQGINNILERRNSILSFLEFIKRTSEFKNNRCKFGPGGLVIKLEEYHSQYLPLVSDNAFTKYERWLRT</sequence>
<name>A0A9X8RDW3_9BACI</name>
<dbReference type="AlphaFoldDB" id="A0A9X8RDW3"/>
<proteinExistence type="predicted"/>
<dbReference type="Proteomes" id="UP000185829">
    <property type="component" value="Unassembled WGS sequence"/>
</dbReference>
<organism evidence="1 2">
    <name type="scientific">Peribacillus simplex</name>
    <dbReference type="NCBI Taxonomy" id="1478"/>
    <lineage>
        <taxon>Bacteria</taxon>
        <taxon>Bacillati</taxon>
        <taxon>Bacillota</taxon>
        <taxon>Bacilli</taxon>
        <taxon>Bacillales</taxon>
        <taxon>Bacillaceae</taxon>
        <taxon>Peribacillus</taxon>
    </lineage>
</organism>